<comment type="function">
    <text evidence="4">Responsible for synthesis of pseudouridine from uracil-65 in transfer RNAs.</text>
</comment>
<comment type="catalytic activity">
    <reaction evidence="3">
        <text>uridine(65) in tRNA = pseudouridine(65) in tRNA</text>
        <dbReference type="Rhea" id="RHEA:42536"/>
        <dbReference type="Rhea" id="RHEA-COMP:10103"/>
        <dbReference type="Rhea" id="RHEA-COMP:10104"/>
        <dbReference type="ChEBI" id="CHEBI:65314"/>
        <dbReference type="ChEBI" id="CHEBI:65315"/>
        <dbReference type="EC" id="5.4.99.26"/>
    </reaction>
</comment>
<keyword evidence="1" id="KW-0819">tRNA processing</keyword>
<dbReference type="GO" id="GO:0000455">
    <property type="term" value="P:enzyme-directed rRNA pseudouridine synthesis"/>
    <property type="evidence" value="ECO:0007669"/>
    <property type="project" value="TreeGrafter"/>
</dbReference>
<dbReference type="InterPro" id="IPR006224">
    <property type="entry name" value="PsdUridine_synth_RluA-like_CS"/>
</dbReference>
<sequence>MLDILYQDEYLIAINKPCGLLVHRTSIAEENEVFALQMLRDQVERKLFPVHRIDRPTSGVLVFAFSPEVARSLNDQLTNGESHKKYVALVRGWFPEEMICDRQVKNDRGNLQDAVTRFVPEKQLELPLATDRYPTARFSVVEAYPLTGRWHQIRQHLAQLRHYIINDRVHGDGKQNRIFTEQLDIREMFLHARSLCLKHPVLSNELTIEAPFPAHWNNFL</sequence>
<dbReference type="InterPro" id="IPR050188">
    <property type="entry name" value="RluA_PseudoU_synthase"/>
</dbReference>
<reference evidence="12" key="1">
    <citation type="submission" date="2016-04" db="EMBL/GenBank/DDBJ databases">
        <title>Draft genome sequence of Paludibacter jiangxiensis strain NM7.</title>
        <authorList>
            <person name="Qiu Y."/>
            <person name="Matsuura N."/>
            <person name="Ohashi A."/>
            <person name="Tourlousse M.D."/>
            <person name="Sekiguchi Y."/>
        </authorList>
    </citation>
    <scope>NUCLEOTIDE SEQUENCE [LARGE SCALE GENOMIC DNA]</scope>
    <source>
        <strain evidence="12">NM7</strain>
    </source>
</reference>
<dbReference type="InterPro" id="IPR020103">
    <property type="entry name" value="PsdUridine_synth_cat_dom_sf"/>
</dbReference>
<evidence type="ECO:0000313" key="12">
    <source>
        <dbReference type="Proteomes" id="UP000076586"/>
    </source>
</evidence>
<reference evidence="12" key="2">
    <citation type="journal article" date="2017" name="Genome Announc.">
        <title>Draft genome sequence of Paludibacter jiangxiensis NM7(T), a propionate-producing fermentative bacterium.</title>
        <authorList>
            <person name="Qiu Y.-L."/>
            <person name="Tourlousse D.M."/>
            <person name="Matsuura N."/>
            <person name="Ohashi A."/>
            <person name="Sekiguchi Y."/>
        </authorList>
    </citation>
    <scope>NUCLEOTIDE SEQUENCE [LARGE SCALE GENOMIC DNA]</scope>
    <source>
        <strain evidence="12">NM7</strain>
    </source>
</reference>
<dbReference type="EMBL" id="BDCR01000001">
    <property type="protein sequence ID" value="GAT61576.1"/>
    <property type="molecule type" value="Genomic_DNA"/>
</dbReference>
<dbReference type="PANTHER" id="PTHR21600">
    <property type="entry name" value="MITOCHONDRIAL RNA PSEUDOURIDINE SYNTHASE"/>
    <property type="match status" value="1"/>
</dbReference>
<evidence type="ECO:0000256" key="7">
    <source>
        <dbReference type="ARBA" id="ARBA00041803"/>
    </source>
</evidence>
<accession>A0A161LHG0</accession>
<dbReference type="GO" id="GO:0003723">
    <property type="term" value="F:RNA binding"/>
    <property type="evidence" value="ECO:0007669"/>
    <property type="project" value="InterPro"/>
</dbReference>
<dbReference type="PROSITE" id="PS01129">
    <property type="entry name" value="PSI_RLU"/>
    <property type="match status" value="1"/>
</dbReference>
<comment type="caution">
    <text evidence="11">The sequence shown here is derived from an EMBL/GenBank/DDBJ whole genome shotgun (WGS) entry which is preliminary data.</text>
</comment>
<feature type="domain" description="Pseudouridine synthase RsuA/RluA-like" evidence="10">
    <location>
        <begin position="10"/>
        <end position="159"/>
    </location>
</feature>
<evidence type="ECO:0000256" key="6">
    <source>
        <dbReference type="ARBA" id="ARBA00040675"/>
    </source>
</evidence>
<evidence type="ECO:0000256" key="9">
    <source>
        <dbReference type="ARBA" id="ARBA00043049"/>
    </source>
</evidence>
<evidence type="ECO:0000256" key="3">
    <source>
        <dbReference type="ARBA" id="ARBA00036607"/>
    </source>
</evidence>
<dbReference type="Gene3D" id="3.30.2350.10">
    <property type="entry name" value="Pseudouridine synthase"/>
    <property type="match status" value="1"/>
</dbReference>
<dbReference type="OrthoDB" id="9807829at2"/>
<organism evidence="11 12">
    <name type="scientific">Paludibacter jiangxiensis</name>
    <dbReference type="NCBI Taxonomy" id="681398"/>
    <lineage>
        <taxon>Bacteria</taxon>
        <taxon>Pseudomonadati</taxon>
        <taxon>Bacteroidota</taxon>
        <taxon>Bacteroidia</taxon>
        <taxon>Bacteroidales</taxon>
        <taxon>Paludibacteraceae</taxon>
        <taxon>Paludibacter</taxon>
    </lineage>
</organism>
<evidence type="ECO:0000256" key="2">
    <source>
        <dbReference type="ARBA" id="ARBA00023235"/>
    </source>
</evidence>
<dbReference type="InterPro" id="IPR006145">
    <property type="entry name" value="PsdUridine_synth_RsuA/RluA"/>
</dbReference>
<dbReference type="GO" id="GO:0160149">
    <property type="term" value="F:tRNA pseudouridine(65) synthase activity"/>
    <property type="evidence" value="ECO:0007669"/>
    <property type="project" value="UniProtKB-EC"/>
</dbReference>
<evidence type="ECO:0000259" key="10">
    <source>
        <dbReference type="Pfam" id="PF00849"/>
    </source>
</evidence>
<keyword evidence="2" id="KW-0413">Isomerase</keyword>
<dbReference type="GO" id="GO:0008033">
    <property type="term" value="P:tRNA processing"/>
    <property type="evidence" value="ECO:0007669"/>
    <property type="project" value="UniProtKB-KW"/>
</dbReference>
<gene>
    <name evidence="11" type="ORF">PJIAN_1156</name>
</gene>
<name>A0A161LHG0_9BACT</name>
<dbReference type="EC" id="5.4.99.26" evidence="5"/>
<dbReference type="PANTHER" id="PTHR21600:SF56">
    <property type="entry name" value="TRNA PSEUDOURIDINE SYNTHASE C"/>
    <property type="match status" value="1"/>
</dbReference>
<protein>
    <recommendedName>
        <fullName evidence="6">tRNA pseudouridine synthase C</fullName>
        <ecNumber evidence="5">5.4.99.26</ecNumber>
    </recommendedName>
    <alternativeName>
        <fullName evidence="8">tRNA pseudouridine(65) synthase</fullName>
    </alternativeName>
    <alternativeName>
        <fullName evidence="9">tRNA pseudouridylate synthase C</fullName>
    </alternativeName>
    <alternativeName>
        <fullName evidence="7">tRNA-uridine isomerase C</fullName>
    </alternativeName>
</protein>
<dbReference type="RefSeq" id="WP_068701132.1">
    <property type="nucleotide sequence ID" value="NZ_BDCR01000001.1"/>
</dbReference>
<dbReference type="SUPFAM" id="SSF55120">
    <property type="entry name" value="Pseudouridine synthase"/>
    <property type="match status" value="1"/>
</dbReference>
<keyword evidence="12" id="KW-1185">Reference proteome</keyword>
<evidence type="ECO:0000256" key="8">
    <source>
        <dbReference type="ARBA" id="ARBA00041975"/>
    </source>
</evidence>
<evidence type="ECO:0000313" key="11">
    <source>
        <dbReference type="EMBL" id="GAT61576.1"/>
    </source>
</evidence>
<dbReference type="STRING" id="681398.PJIAN_1156"/>
<proteinExistence type="predicted"/>
<dbReference type="Proteomes" id="UP000076586">
    <property type="component" value="Unassembled WGS sequence"/>
</dbReference>
<dbReference type="AlphaFoldDB" id="A0A161LHG0"/>
<evidence type="ECO:0000256" key="4">
    <source>
        <dbReference type="ARBA" id="ARBA00037670"/>
    </source>
</evidence>
<evidence type="ECO:0000256" key="5">
    <source>
        <dbReference type="ARBA" id="ARBA00038943"/>
    </source>
</evidence>
<evidence type="ECO:0000256" key="1">
    <source>
        <dbReference type="ARBA" id="ARBA00022694"/>
    </source>
</evidence>
<dbReference type="Pfam" id="PF00849">
    <property type="entry name" value="PseudoU_synth_2"/>
    <property type="match status" value="1"/>
</dbReference>